<feature type="region of interest" description="Disordered" evidence="8">
    <location>
        <begin position="85"/>
        <end position="138"/>
    </location>
</feature>
<dbReference type="InterPro" id="IPR029330">
    <property type="entry name" value="Bbp1_C"/>
</dbReference>
<comment type="similarity">
    <text evidence="2">Belongs to the BBP1 family.</text>
</comment>
<dbReference type="EMBL" id="CP059246">
    <property type="protein sequence ID" value="QLL31045.1"/>
    <property type="molecule type" value="Genomic_DNA"/>
</dbReference>
<evidence type="ECO:0000256" key="3">
    <source>
        <dbReference type="ARBA" id="ARBA00021092"/>
    </source>
</evidence>
<dbReference type="OrthoDB" id="4042536at2759"/>
<comment type="subcellular location">
    <subcellularLocation>
        <location evidence="1">Cytoplasm</location>
        <location evidence="1">Cytoskeleton</location>
        <location evidence="1">Microtubule organizing center</location>
        <location evidence="1">Spindle pole body</location>
    </subcellularLocation>
</comment>
<dbReference type="RefSeq" id="XP_037137720.1">
    <property type="nucleotide sequence ID" value="XM_037281825.1"/>
</dbReference>
<evidence type="ECO:0000313" key="12">
    <source>
        <dbReference type="Proteomes" id="UP000515788"/>
    </source>
</evidence>
<dbReference type="Pfam" id="PF15272">
    <property type="entry name" value="BBP1_C"/>
    <property type="match status" value="1"/>
</dbReference>
<evidence type="ECO:0000256" key="8">
    <source>
        <dbReference type="SAM" id="MobiDB-lite"/>
    </source>
</evidence>
<proteinExistence type="inferred from homology"/>
<feature type="region of interest" description="Disordered" evidence="8">
    <location>
        <begin position="166"/>
        <end position="192"/>
    </location>
</feature>
<dbReference type="GeneID" id="59324142"/>
<accession>A0A7G3ZC09</accession>
<keyword evidence="4" id="KW-0963">Cytoplasm</keyword>
<name>A0A7G3ZC09_9SACH</name>
<evidence type="ECO:0000256" key="7">
    <source>
        <dbReference type="ARBA" id="ARBA00024676"/>
    </source>
</evidence>
<evidence type="ECO:0000256" key="5">
    <source>
        <dbReference type="ARBA" id="ARBA00023054"/>
    </source>
</evidence>
<feature type="domain" description="Spindle pole component Bbp1 N-terminal" evidence="9">
    <location>
        <begin position="19"/>
        <end position="165"/>
    </location>
</feature>
<feature type="region of interest" description="Disordered" evidence="8">
    <location>
        <begin position="45"/>
        <end position="71"/>
    </location>
</feature>
<dbReference type="Proteomes" id="UP000515788">
    <property type="component" value="Chromosome 1"/>
</dbReference>
<reference evidence="11 12" key="1">
    <citation type="submission" date="2020-06" db="EMBL/GenBank/DDBJ databases">
        <title>The yeast mating-type switching endonuclease HO is a domesticated member of an unorthodox homing genetic element family.</title>
        <authorList>
            <person name="Coughlan A.Y."/>
            <person name="Lombardi L."/>
            <person name="Braun-Galleani S."/>
            <person name="Martos A.R."/>
            <person name="Galeote V."/>
            <person name="Bigey F."/>
            <person name="Dequin S."/>
            <person name="Byrne K.P."/>
            <person name="Wolfe K.H."/>
        </authorList>
    </citation>
    <scope>NUCLEOTIDE SEQUENCE [LARGE SCALE GENOMIC DNA]</scope>
    <source>
        <strain evidence="11 12">CBS764</strain>
    </source>
</reference>
<comment type="function">
    <text evidence="7">Component of the spindle pole body (SPB) required for insertion of the nascent SPB into the nuclear envelope and for the proper execution of spindle pole body (SPB) duplication. Connects the central plaque of the SPB with the half-bridge. Required for proper localization of CDC5 at the SPB and for proper M-phase progression.</text>
</comment>
<evidence type="ECO:0000256" key="6">
    <source>
        <dbReference type="ARBA" id="ARBA00023212"/>
    </source>
</evidence>
<evidence type="ECO:0000259" key="9">
    <source>
        <dbReference type="Pfam" id="PF15271"/>
    </source>
</evidence>
<keyword evidence="6" id="KW-0206">Cytoskeleton</keyword>
<dbReference type="InterPro" id="IPR029328">
    <property type="entry name" value="Bbp1_N"/>
</dbReference>
<evidence type="ECO:0000256" key="1">
    <source>
        <dbReference type="ARBA" id="ARBA00004317"/>
    </source>
</evidence>
<keyword evidence="5" id="KW-0175">Coiled coil</keyword>
<sequence length="381" mass="44344">MLWSNGANNSDESQDSTDGGYAGLYRWTMDALFGSRVSPSRKYREFAQDDTNYKRSRRHVGGSSESPLIRSNSWSELGSTFYRRNDLLPPSPDGSFDQVPRRRLSSRSAESLLNPFEELRRPKEEATDTFAGRRKKHRDTFDDDEFSIRFQSPRRDDPVVSKLFESSFSNKRPPNSTEKVPIPGKFPSPLKQTKEKDYTADYLQILDQLSRNEQMLEDVNREFGERQAQFQAKEQGYREKYLQTRSELIDELKHSKKLYDNYYKLYAKYQQLRELSQHAVQLRQKVSNLESQLVDDAIDKERQIHDLTRKVFELELKLQDSNSMREREALKYSARIAELEKQTALQSDVGVSSLSFSPSRLGDQSSDYNAMVDSQFLKNLT</sequence>
<dbReference type="AlphaFoldDB" id="A0A7G3ZC09"/>
<feature type="compositionally biased region" description="Polar residues" evidence="8">
    <location>
        <begin position="166"/>
        <end position="178"/>
    </location>
</feature>
<keyword evidence="12" id="KW-1185">Reference proteome</keyword>
<evidence type="ECO:0000256" key="4">
    <source>
        <dbReference type="ARBA" id="ARBA00022490"/>
    </source>
</evidence>
<evidence type="ECO:0000256" key="2">
    <source>
        <dbReference type="ARBA" id="ARBA00006554"/>
    </source>
</evidence>
<gene>
    <name evidence="11" type="ORF">HG536_0A08620</name>
</gene>
<evidence type="ECO:0000313" key="11">
    <source>
        <dbReference type="EMBL" id="QLL31045.1"/>
    </source>
</evidence>
<dbReference type="GO" id="GO:0005816">
    <property type="term" value="C:spindle pole body"/>
    <property type="evidence" value="ECO:0007669"/>
    <property type="project" value="UniProtKB-SubCell"/>
</dbReference>
<feature type="domain" description="Spindle pole body component Bbp1 C-terminal" evidence="10">
    <location>
        <begin position="197"/>
        <end position="380"/>
    </location>
</feature>
<dbReference type="Pfam" id="PF15271">
    <property type="entry name" value="BBP1_N"/>
    <property type="match status" value="1"/>
</dbReference>
<protein>
    <recommendedName>
        <fullName evidence="3">Spindle pole component BBP1</fullName>
    </recommendedName>
</protein>
<dbReference type="KEGG" id="tgb:HG536_0A08620"/>
<feature type="compositionally biased region" description="Basic and acidic residues" evidence="8">
    <location>
        <begin position="117"/>
        <end position="126"/>
    </location>
</feature>
<evidence type="ECO:0000259" key="10">
    <source>
        <dbReference type="Pfam" id="PF15272"/>
    </source>
</evidence>
<organism evidence="11 12">
    <name type="scientific">Torulaspora globosa</name>
    <dbReference type="NCBI Taxonomy" id="48254"/>
    <lineage>
        <taxon>Eukaryota</taxon>
        <taxon>Fungi</taxon>
        <taxon>Dikarya</taxon>
        <taxon>Ascomycota</taxon>
        <taxon>Saccharomycotina</taxon>
        <taxon>Saccharomycetes</taxon>
        <taxon>Saccharomycetales</taxon>
        <taxon>Saccharomycetaceae</taxon>
        <taxon>Torulaspora</taxon>
    </lineage>
</organism>